<dbReference type="PANTHER" id="PTHR40465:SF1">
    <property type="entry name" value="DUF6534 DOMAIN-CONTAINING PROTEIN"/>
    <property type="match status" value="1"/>
</dbReference>
<name>A0A9P6E1C3_9AGAM</name>
<dbReference type="PANTHER" id="PTHR40465">
    <property type="entry name" value="CHROMOSOME 1, WHOLE GENOME SHOTGUN SEQUENCE"/>
    <property type="match status" value="1"/>
</dbReference>
<dbReference type="AlphaFoldDB" id="A0A9P6E1C3"/>
<sequence length="293" mass="32729">MELETKYLLESAVVAVLDNTLGAMLVSVIVSALLFGILTTQCYYYALRFKRDPAWLKCIVAALWIIDCTHQITVQHYGDFEYLPRSTWLVSPLPAFIVQMYFTRRLYHLNPKLWPVAAFTVILSIVTLATGEGTPSLALQSTNSTRVCDVAVTIPVAWTLYTSRTGFKHSFALLEVVTFIVRNETLIHLAANIGVPPFIKLRILPLINSWNTVLAKLYSLNRRGTLTTGGAGALHFSDNIALCPGQASKKDEPRHIQVSVSTHHYYEGQSDDPEVGQKPFVTAYRVLKLYPIA</sequence>
<accession>A0A9P6E1C3</accession>
<feature type="transmembrane region" description="Helical" evidence="1">
    <location>
        <begin position="20"/>
        <end position="47"/>
    </location>
</feature>
<keyword evidence="1" id="KW-0472">Membrane</keyword>
<keyword evidence="3" id="KW-1185">Reference proteome</keyword>
<comment type="caution">
    <text evidence="2">The sequence shown here is derived from an EMBL/GenBank/DDBJ whole genome shotgun (WGS) entry which is preliminary data.</text>
</comment>
<keyword evidence="1" id="KW-0812">Transmembrane</keyword>
<reference evidence="2" key="1">
    <citation type="journal article" date="2020" name="Nat. Commun.">
        <title>Large-scale genome sequencing of mycorrhizal fungi provides insights into the early evolution of symbiotic traits.</title>
        <authorList>
            <person name="Miyauchi S."/>
            <person name="Kiss E."/>
            <person name="Kuo A."/>
            <person name="Drula E."/>
            <person name="Kohler A."/>
            <person name="Sanchez-Garcia M."/>
            <person name="Morin E."/>
            <person name="Andreopoulos B."/>
            <person name="Barry K.W."/>
            <person name="Bonito G."/>
            <person name="Buee M."/>
            <person name="Carver A."/>
            <person name="Chen C."/>
            <person name="Cichocki N."/>
            <person name="Clum A."/>
            <person name="Culley D."/>
            <person name="Crous P.W."/>
            <person name="Fauchery L."/>
            <person name="Girlanda M."/>
            <person name="Hayes R.D."/>
            <person name="Keri Z."/>
            <person name="LaButti K."/>
            <person name="Lipzen A."/>
            <person name="Lombard V."/>
            <person name="Magnuson J."/>
            <person name="Maillard F."/>
            <person name="Murat C."/>
            <person name="Nolan M."/>
            <person name="Ohm R.A."/>
            <person name="Pangilinan J."/>
            <person name="Pereira M.F."/>
            <person name="Perotto S."/>
            <person name="Peter M."/>
            <person name="Pfister S."/>
            <person name="Riley R."/>
            <person name="Sitrit Y."/>
            <person name="Stielow J.B."/>
            <person name="Szollosi G."/>
            <person name="Zifcakova L."/>
            <person name="Stursova M."/>
            <person name="Spatafora J.W."/>
            <person name="Tedersoo L."/>
            <person name="Vaario L.M."/>
            <person name="Yamada A."/>
            <person name="Yan M."/>
            <person name="Wang P."/>
            <person name="Xu J."/>
            <person name="Bruns T."/>
            <person name="Baldrian P."/>
            <person name="Vilgalys R."/>
            <person name="Dunand C."/>
            <person name="Henrissat B."/>
            <person name="Grigoriev I.V."/>
            <person name="Hibbett D."/>
            <person name="Nagy L.G."/>
            <person name="Martin F.M."/>
        </authorList>
    </citation>
    <scope>NUCLEOTIDE SEQUENCE</scope>
    <source>
        <strain evidence="2">UP504</strain>
    </source>
</reference>
<proteinExistence type="predicted"/>
<organism evidence="2 3">
    <name type="scientific">Hydnum rufescens UP504</name>
    <dbReference type="NCBI Taxonomy" id="1448309"/>
    <lineage>
        <taxon>Eukaryota</taxon>
        <taxon>Fungi</taxon>
        <taxon>Dikarya</taxon>
        <taxon>Basidiomycota</taxon>
        <taxon>Agaricomycotina</taxon>
        <taxon>Agaricomycetes</taxon>
        <taxon>Cantharellales</taxon>
        <taxon>Hydnaceae</taxon>
        <taxon>Hydnum</taxon>
    </lineage>
</organism>
<protein>
    <submittedName>
        <fullName evidence="2">Uncharacterized protein</fullName>
    </submittedName>
</protein>
<dbReference type="EMBL" id="MU128926">
    <property type="protein sequence ID" value="KAF9518275.1"/>
    <property type="molecule type" value="Genomic_DNA"/>
</dbReference>
<keyword evidence="1" id="KW-1133">Transmembrane helix</keyword>
<dbReference type="OrthoDB" id="2535105at2759"/>
<evidence type="ECO:0000256" key="1">
    <source>
        <dbReference type="SAM" id="Phobius"/>
    </source>
</evidence>
<feature type="transmembrane region" description="Helical" evidence="1">
    <location>
        <begin position="114"/>
        <end position="131"/>
    </location>
</feature>
<dbReference type="Proteomes" id="UP000886523">
    <property type="component" value="Unassembled WGS sequence"/>
</dbReference>
<evidence type="ECO:0000313" key="2">
    <source>
        <dbReference type="EMBL" id="KAF9518275.1"/>
    </source>
</evidence>
<evidence type="ECO:0000313" key="3">
    <source>
        <dbReference type="Proteomes" id="UP000886523"/>
    </source>
</evidence>
<gene>
    <name evidence="2" type="ORF">BS47DRAFT_1359044</name>
</gene>